<gene>
    <name evidence="2" type="ORF">OLEA9_A032436</name>
</gene>
<feature type="domain" description="Protein kinase" evidence="1">
    <location>
        <begin position="1"/>
        <end position="82"/>
    </location>
</feature>
<dbReference type="OrthoDB" id="63267at2759"/>
<dbReference type="Gene3D" id="1.10.510.10">
    <property type="entry name" value="Transferase(Phosphotransferase) domain 1"/>
    <property type="match status" value="1"/>
</dbReference>
<name>A0A8S0QRS5_OLEEU</name>
<dbReference type="EMBL" id="CACTIH010001891">
    <property type="protein sequence ID" value="CAA2967800.1"/>
    <property type="molecule type" value="Genomic_DNA"/>
</dbReference>
<dbReference type="GO" id="GO:0005524">
    <property type="term" value="F:ATP binding"/>
    <property type="evidence" value="ECO:0007669"/>
    <property type="project" value="InterPro"/>
</dbReference>
<evidence type="ECO:0000313" key="2">
    <source>
        <dbReference type="EMBL" id="CAA2967800.1"/>
    </source>
</evidence>
<evidence type="ECO:0000313" key="3">
    <source>
        <dbReference type="Proteomes" id="UP000594638"/>
    </source>
</evidence>
<accession>A0A8S0QRS5</accession>
<dbReference type="Gramene" id="OE9A032436T1">
    <property type="protein sequence ID" value="OE9A032436C1"/>
    <property type="gene ID" value="OE9A032436"/>
</dbReference>
<organism evidence="2 3">
    <name type="scientific">Olea europaea subsp. europaea</name>
    <dbReference type="NCBI Taxonomy" id="158383"/>
    <lineage>
        <taxon>Eukaryota</taxon>
        <taxon>Viridiplantae</taxon>
        <taxon>Streptophyta</taxon>
        <taxon>Embryophyta</taxon>
        <taxon>Tracheophyta</taxon>
        <taxon>Spermatophyta</taxon>
        <taxon>Magnoliopsida</taxon>
        <taxon>eudicotyledons</taxon>
        <taxon>Gunneridae</taxon>
        <taxon>Pentapetalae</taxon>
        <taxon>asterids</taxon>
        <taxon>lamiids</taxon>
        <taxon>Lamiales</taxon>
        <taxon>Oleaceae</taxon>
        <taxon>Oleeae</taxon>
        <taxon>Olea</taxon>
    </lineage>
</organism>
<dbReference type="InterPro" id="IPR000719">
    <property type="entry name" value="Prot_kinase_dom"/>
</dbReference>
<keyword evidence="2" id="KW-0808">Transferase</keyword>
<proteinExistence type="predicted"/>
<reference evidence="2 3" key="1">
    <citation type="submission" date="2019-12" db="EMBL/GenBank/DDBJ databases">
        <authorList>
            <person name="Alioto T."/>
            <person name="Alioto T."/>
            <person name="Gomez Garrido J."/>
        </authorList>
    </citation>
    <scope>NUCLEOTIDE SEQUENCE [LARGE SCALE GENOMIC DNA]</scope>
</reference>
<dbReference type="GO" id="GO:0004672">
    <property type="term" value="F:protein kinase activity"/>
    <property type="evidence" value="ECO:0007669"/>
    <property type="project" value="InterPro"/>
</dbReference>
<dbReference type="Proteomes" id="UP000594638">
    <property type="component" value="Unassembled WGS sequence"/>
</dbReference>
<keyword evidence="2" id="KW-0418">Kinase</keyword>
<dbReference type="InterPro" id="IPR011009">
    <property type="entry name" value="Kinase-like_dom_sf"/>
</dbReference>
<keyword evidence="3" id="KW-1185">Reference proteome</keyword>
<dbReference type="AlphaFoldDB" id="A0A8S0QRS5"/>
<evidence type="ECO:0000259" key="1">
    <source>
        <dbReference type="PROSITE" id="PS50011"/>
    </source>
</evidence>
<protein>
    <submittedName>
        <fullName evidence="2">Serine threonine- kinase HT1-like</fullName>
    </submittedName>
</protein>
<comment type="caution">
    <text evidence="2">The sequence shown here is derived from an EMBL/GenBank/DDBJ whole genome shotgun (WGS) entry which is preliminary data.</text>
</comment>
<dbReference type="SUPFAM" id="SSF56112">
    <property type="entry name" value="Protein kinase-like (PK-like)"/>
    <property type="match status" value="1"/>
</dbReference>
<dbReference type="PROSITE" id="PS50011">
    <property type="entry name" value="PROTEIN_KINASE_DOM"/>
    <property type="match status" value="1"/>
</dbReference>
<sequence>MLLDKDGRVEITDFGVSRVEATNLAEITRRTGTLGYMQPEKIPEMEEVIQMLEAIGVCKGGSTRRRSTSELLLLTQATKTIS</sequence>